<dbReference type="GO" id="GO:0032259">
    <property type="term" value="P:methylation"/>
    <property type="evidence" value="ECO:0007669"/>
    <property type="project" value="UniProtKB-KW"/>
</dbReference>
<dbReference type="Gene3D" id="3.40.50.150">
    <property type="entry name" value="Vaccinia Virus protein VP39"/>
    <property type="match status" value="1"/>
</dbReference>
<feature type="domain" description="Methyltransferase type 11" evidence="5">
    <location>
        <begin position="125"/>
        <end position="213"/>
    </location>
</feature>
<dbReference type="Proteomes" id="UP000295151">
    <property type="component" value="Unassembled WGS sequence"/>
</dbReference>
<evidence type="ECO:0000313" key="6">
    <source>
        <dbReference type="EMBL" id="TDU89708.1"/>
    </source>
</evidence>
<name>A0A4R7TE84_9ACTN</name>
<reference evidence="6 7" key="1">
    <citation type="submission" date="2019-03" db="EMBL/GenBank/DDBJ databases">
        <title>Genomic Encyclopedia of Type Strains, Phase III (KMG-III): the genomes of soil and plant-associated and newly described type strains.</title>
        <authorList>
            <person name="Whitman W."/>
        </authorList>
    </citation>
    <scope>NUCLEOTIDE SEQUENCE [LARGE SCALE GENOMIC DNA]</scope>
    <source>
        <strain evidence="6 7">VKM Ac-2575</strain>
    </source>
</reference>
<protein>
    <submittedName>
        <fullName evidence="6">Methyltransferase family protein</fullName>
    </submittedName>
</protein>
<accession>A0A4R7TE84</accession>
<feature type="coiled-coil region" evidence="4">
    <location>
        <begin position="13"/>
        <end position="40"/>
    </location>
</feature>
<sequence length="331" mass="36182">MADIVGAGGIDGLARVTKVLTALEAERAELIQQLRSQRLASWDEIGQACGMTRQGASRRWSQEAQATSFGDAAAAYQQGRPPYPASAVDWLVPANEHGLQDFGGRAASRNRVPEAVSAAQRTRVLDLGAGTGKLSRLLVDRGFEVTAVEPLAEMREQLAASVPQAVVLDGTAEQIPVADGSFDVVVVAQAWHWFDAAKALREAARVLVPGGTLGLVWNVRDQSEPWVAELDRILHQHGPQVMDTHPDLGAPFEQAERLEVRWEHQLTRADLLAMVASRSYVITLPETERTELLNQVTELLDSHLDLRGRKHLTMPYLTHCTRARLSEAGES</sequence>
<evidence type="ECO:0000259" key="5">
    <source>
        <dbReference type="Pfam" id="PF08241"/>
    </source>
</evidence>
<dbReference type="Pfam" id="PF08241">
    <property type="entry name" value="Methyltransf_11"/>
    <property type="match status" value="1"/>
</dbReference>
<dbReference type="InterPro" id="IPR013216">
    <property type="entry name" value="Methyltransf_11"/>
</dbReference>
<comment type="caution">
    <text evidence="6">The sequence shown here is derived from an EMBL/GenBank/DDBJ whole genome shotgun (WGS) entry which is preliminary data.</text>
</comment>
<organism evidence="6 7">
    <name type="scientific">Kribbella voronezhensis</name>
    <dbReference type="NCBI Taxonomy" id="2512212"/>
    <lineage>
        <taxon>Bacteria</taxon>
        <taxon>Bacillati</taxon>
        <taxon>Actinomycetota</taxon>
        <taxon>Actinomycetes</taxon>
        <taxon>Propionibacteriales</taxon>
        <taxon>Kribbellaceae</taxon>
        <taxon>Kribbella</taxon>
    </lineage>
</organism>
<gene>
    <name evidence="6" type="ORF">EV138_3283</name>
</gene>
<dbReference type="SUPFAM" id="SSF53335">
    <property type="entry name" value="S-adenosyl-L-methionine-dependent methyltransferases"/>
    <property type="match status" value="1"/>
</dbReference>
<proteinExistence type="inferred from homology"/>
<keyword evidence="3 6" id="KW-0808">Transferase</keyword>
<dbReference type="EMBL" id="SOCE01000001">
    <property type="protein sequence ID" value="TDU89708.1"/>
    <property type="molecule type" value="Genomic_DNA"/>
</dbReference>
<keyword evidence="4" id="KW-0175">Coiled coil</keyword>
<evidence type="ECO:0000256" key="2">
    <source>
        <dbReference type="ARBA" id="ARBA00022603"/>
    </source>
</evidence>
<dbReference type="PANTHER" id="PTHR44942">
    <property type="entry name" value="METHYLTRANSF_11 DOMAIN-CONTAINING PROTEIN"/>
    <property type="match status" value="1"/>
</dbReference>
<evidence type="ECO:0000313" key="7">
    <source>
        <dbReference type="Proteomes" id="UP000295151"/>
    </source>
</evidence>
<keyword evidence="2 6" id="KW-0489">Methyltransferase</keyword>
<dbReference type="GO" id="GO:0008757">
    <property type="term" value="F:S-adenosylmethionine-dependent methyltransferase activity"/>
    <property type="evidence" value="ECO:0007669"/>
    <property type="project" value="InterPro"/>
</dbReference>
<evidence type="ECO:0000256" key="3">
    <source>
        <dbReference type="ARBA" id="ARBA00022679"/>
    </source>
</evidence>
<dbReference type="InterPro" id="IPR029063">
    <property type="entry name" value="SAM-dependent_MTases_sf"/>
</dbReference>
<keyword evidence="7" id="KW-1185">Reference proteome</keyword>
<dbReference type="AlphaFoldDB" id="A0A4R7TE84"/>
<dbReference type="CDD" id="cd02440">
    <property type="entry name" value="AdoMet_MTases"/>
    <property type="match status" value="1"/>
</dbReference>
<evidence type="ECO:0000256" key="1">
    <source>
        <dbReference type="ARBA" id="ARBA00008361"/>
    </source>
</evidence>
<dbReference type="PANTHER" id="PTHR44942:SF4">
    <property type="entry name" value="METHYLTRANSFERASE TYPE 11 DOMAIN-CONTAINING PROTEIN"/>
    <property type="match status" value="1"/>
</dbReference>
<evidence type="ECO:0000256" key="4">
    <source>
        <dbReference type="SAM" id="Coils"/>
    </source>
</evidence>
<comment type="similarity">
    <text evidence="1">Belongs to the methyltransferase superfamily.</text>
</comment>
<dbReference type="InterPro" id="IPR051052">
    <property type="entry name" value="Diverse_substrate_MTase"/>
</dbReference>